<evidence type="ECO:0000313" key="3">
    <source>
        <dbReference type="Proteomes" id="UP000297407"/>
    </source>
</evidence>
<dbReference type="RefSeq" id="WP_135526675.1">
    <property type="nucleotide sequence ID" value="NZ_SRLH01000005.1"/>
</dbReference>
<dbReference type="Gene3D" id="3.60.15.10">
    <property type="entry name" value="Ribonuclease Z/Hydroxyacylglutathione hydrolase-like"/>
    <property type="match status" value="1"/>
</dbReference>
<comment type="caution">
    <text evidence="2">The sequence shown here is derived from an EMBL/GenBank/DDBJ whole genome shotgun (WGS) entry which is preliminary data.</text>
</comment>
<gene>
    <name evidence="2" type="ORF">E4635_10630</name>
</gene>
<dbReference type="AlphaFoldDB" id="A0A4Z0L8Z1"/>
<keyword evidence="3" id="KW-1185">Reference proteome</keyword>
<organism evidence="2 3">
    <name type="scientific">Flavobacterium humi</name>
    <dbReference type="NCBI Taxonomy" id="2562683"/>
    <lineage>
        <taxon>Bacteria</taxon>
        <taxon>Pseudomonadati</taxon>
        <taxon>Bacteroidota</taxon>
        <taxon>Flavobacteriia</taxon>
        <taxon>Flavobacteriales</taxon>
        <taxon>Flavobacteriaceae</taxon>
        <taxon>Flavobacterium</taxon>
    </lineage>
</organism>
<dbReference type="Proteomes" id="UP000297407">
    <property type="component" value="Unassembled WGS sequence"/>
</dbReference>
<dbReference type="PANTHER" id="PTHR15032">
    <property type="entry name" value="N-ACYL-PHOSPHATIDYLETHANOLAMINE-HYDROLYZING PHOSPHOLIPASE D"/>
    <property type="match status" value="1"/>
</dbReference>
<dbReference type="Pfam" id="PF12706">
    <property type="entry name" value="Lactamase_B_2"/>
    <property type="match status" value="1"/>
</dbReference>
<reference evidence="2 3" key="1">
    <citation type="submission" date="2019-04" db="EMBL/GenBank/DDBJ databases">
        <title>Flavobacterium sp. strain DS2-A Genome sequencing and assembly.</title>
        <authorList>
            <person name="Kim I."/>
        </authorList>
    </citation>
    <scope>NUCLEOTIDE SEQUENCE [LARGE SCALE GENOMIC DNA]</scope>
    <source>
        <strain evidence="2 3">DS2-A</strain>
    </source>
</reference>
<evidence type="ECO:0000259" key="1">
    <source>
        <dbReference type="Pfam" id="PF12706"/>
    </source>
</evidence>
<dbReference type="OrthoDB" id="9805728at2"/>
<dbReference type="InterPro" id="IPR024884">
    <property type="entry name" value="NAPE-PLD"/>
</dbReference>
<dbReference type="InterPro" id="IPR036866">
    <property type="entry name" value="RibonucZ/Hydroxyglut_hydro"/>
</dbReference>
<dbReference type="InterPro" id="IPR001279">
    <property type="entry name" value="Metallo-B-lactamas"/>
</dbReference>
<dbReference type="GO" id="GO:0070290">
    <property type="term" value="F:N-acylphosphatidylethanolamine-specific phospholipase D activity"/>
    <property type="evidence" value="ECO:0007669"/>
    <property type="project" value="InterPro"/>
</dbReference>
<protein>
    <submittedName>
        <fullName evidence="2">MBL fold metallo-hydrolase</fullName>
    </submittedName>
</protein>
<dbReference type="EMBL" id="SRLH01000005">
    <property type="protein sequence ID" value="TGD57635.1"/>
    <property type="molecule type" value="Genomic_DNA"/>
</dbReference>
<name>A0A4Z0L8Z1_9FLAO</name>
<sequence length="369" mass="42135">MIVAIVIMVVFAVLVYAFLRQPQFGKLSSGKRLETIRKSPNYKNGAFQNLNHTPSLTEGASFFSVMKEFIFNKNEAKKPQGMLPSVKTDLFHLNPAEDTLVWFGHSSYFMQVDGRKILVDPVFSGSASPISFTTKAFEGSDRYTAQDMPEIDYLFISHDHWDHLDYKTIMELKPKIKTIICGLGTGAHFEHWGFDTGKIIEKDWNESFQLEEGFQVHTVPARHFSGRGLTRNKALWLSYVLQTPKSRLFIGGDSGYGSHFAKIGKQFGPFDLAILENGQYDKSWKYIHMMPEEVFQAAKDLNAKKLFPVHSSKFVLANHNWNEPLIKISALIEGTGMFLMTPKIGEKTYLKGNLEFPKWWEFPNEILTE</sequence>
<keyword evidence="2" id="KW-0378">Hydrolase</keyword>
<dbReference type="PIRSF" id="PIRSF038896">
    <property type="entry name" value="NAPE-PLD"/>
    <property type="match status" value="1"/>
</dbReference>
<proteinExistence type="predicted"/>
<accession>A0A4Z0L8Z1</accession>
<dbReference type="SUPFAM" id="SSF56281">
    <property type="entry name" value="Metallo-hydrolase/oxidoreductase"/>
    <property type="match status" value="1"/>
</dbReference>
<dbReference type="PANTHER" id="PTHR15032:SF4">
    <property type="entry name" value="N-ACYL-PHOSPHATIDYLETHANOLAMINE-HYDROLYZING PHOSPHOLIPASE D"/>
    <property type="match status" value="1"/>
</dbReference>
<evidence type="ECO:0000313" key="2">
    <source>
        <dbReference type="EMBL" id="TGD57635.1"/>
    </source>
</evidence>
<feature type="domain" description="Metallo-beta-lactamase" evidence="1">
    <location>
        <begin position="115"/>
        <end position="310"/>
    </location>
</feature>
<dbReference type="GO" id="GO:0008270">
    <property type="term" value="F:zinc ion binding"/>
    <property type="evidence" value="ECO:0007669"/>
    <property type="project" value="InterPro"/>
</dbReference>
<dbReference type="GO" id="GO:0005737">
    <property type="term" value="C:cytoplasm"/>
    <property type="evidence" value="ECO:0007669"/>
    <property type="project" value="TreeGrafter"/>
</dbReference>